<organism evidence="2 3">
    <name type="scientific">Roseateles paludis</name>
    <dbReference type="NCBI Taxonomy" id="3145238"/>
    <lineage>
        <taxon>Bacteria</taxon>
        <taxon>Pseudomonadati</taxon>
        <taxon>Pseudomonadota</taxon>
        <taxon>Betaproteobacteria</taxon>
        <taxon>Burkholderiales</taxon>
        <taxon>Sphaerotilaceae</taxon>
        <taxon>Roseateles</taxon>
    </lineage>
</organism>
<reference evidence="2 3" key="1">
    <citation type="submission" date="2024-05" db="EMBL/GenBank/DDBJ databases">
        <title>Roseateles sp. DJS-2-20 16S ribosomal RNA gene Genome sequencing and assembly.</title>
        <authorList>
            <person name="Woo H."/>
        </authorList>
    </citation>
    <scope>NUCLEOTIDE SEQUENCE [LARGE SCALE GENOMIC DNA]</scope>
    <source>
        <strain evidence="2 3">DJS-2-20</strain>
    </source>
</reference>
<protein>
    <submittedName>
        <fullName evidence="2">Hemerythrin domain-containing protein</fullName>
    </submittedName>
</protein>
<evidence type="ECO:0000313" key="3">
    <source>
        <dbReference type="Proteomes" id="UP001495147"/>
    </source>
</evidence>
<keyword evidence="3" id="KW-1185">Reference proteome</keyword>
<dbReference type="InterPro" id="IPR012312">
    <property type="entry name" value="Hemerythrin-like"/>
</dbReference>
<comment type="caution">
    <text evidence="2">The sequence shown here is derived from an EMBL/GenBank/DDBJ whole genome shotgun (WGS) entry which is preliminary data.</text>
</comment>
<gene>
    <name evidence="2" type="ORF">ABDJ85_13245</name>
</gene>
<proteinExistence type="predicted"/>
<dbReference type="EMBL" id="JBDPZD010000003">
    <property type="protein sequence ID" value="MEO3692439.1"/>
    <property type="molecule type" value="Genomic_DNA"/>
</dbReference>
<dbReference type="Proteomes" id="UP001495147">
    <property type="component" value="Unassembled WGS sequence"/>
</dbReference>
<dbReference type="Pfam" id="PF01814">
    <property type="entry name" value="Hemerythrin"/>
    <property type="match status" value="1"/>
</dbReference>
<dbReference type="RefSeq" id="WP_347705256.1">
    <property type="nucleotide sequence ID" value="NZ_JBDPZD010000003.1"/>
</dbReference>
<sequence length="181" mass="19628">MTTKQLYAGPGVGFEAPFEMLAACHGRVRRTLGTLLRLQAHARAHGADEQARQAATDVARYFDVAAPAHHEDEELHIVPRLRAAGRGDLADRLLSDHATLGAAWRVLRVQLLALASGQAFKLDRDACLSFARLYEAHAALEDEVIFPLASLGLTPTEILSMGEEMSTRRGASRAPAQLGPR</sequence>
<feature type="domain" description="Hemerythrin-like" evidence="1">
    <location>
        <begin position="17"/>
        <end position="149"/>
    </location>
</feature>
<dbReference type="CDD" id="cd12108">
    <property type="entry name" value="Hr-like"/>
    <property type="match status" value="1"/>
</dbReference>
<evidence type="ECO:0000313" key="2">
    <source>
        <dbReference type="EMBL" id="MEO3692439.1"/>
    </source>
</evidence>
<accession>A0ABV0G404</accession>
<evidence type="ECO:0000259" key="1">
    <source>
        <dbReference type="Pfam" id="PF01814"/>
    </source>
</evidence>
<name>A0ABV0G404_9BURK</name>
<dbReference type="Gene3D" id="1.20.120.520">
    <property type="entry name" value="nmb1532 protein domain like"/>
    <property type="match status" value="1"/>
</dbReference>